<dbReference type="InterPro" id="IPR031657">
    <property type="entry name" value="REPA_OB_2"/>
</dbReference>
<evidence type="ECO:0000313" key="5">
    <source>
        <dbReference type="Proteomes" id="UP000007305"/>
    </source>
</evidence>
<dbReference type="PANTHER" id="PTHR47165:SF3">
    <property type="entry name" value="RETROTRANSPOSON-LIKE PROTEIN"/>
    <property type="match status" value="1"/>
</dbReference>
<protein>
    <recommendedName>
        <fullName evidence="3">Replication protein A OB domain-containing protein</fullName>
    </recommendedName>
</protein>
<dbReference type="SUPFAM" id="SSF50249">
    <property type="entry name" value="Nucleic acid-binding proteins"/>
    <property type="match status" value="3"/>
</dbReference>
<dbReference type="Gramene" id="Zm00001eb085670_T001">
    <property type="protein sequence ID" value="Zm00001eb085670_P001"/>
    <property type="gene ID" value="Zm00001eb085670"/>
</dbReference>
<feature type="region of interest" description="Disordered" evidence="2">
    <location>
        <begin position="152"/>
        <end position="307"/>
    </location>
</feature>
<dbReference type="Gene3D" id="2.40.50.140">
    <property type="entry name" value="Nucleic acid-binding proteins"/>
    <property type="match status" value="3"/>
</dbReference>
<evidence type="ECO:0000256" key="1">
    <source>
        <dbReference type="ARBA" id="ARBA00023125"/>
    </source>
</evidence>
<dbReference type="CDD" id="cd04481">
    <property type="entry name" value="RPA1_DBD_B_like"/>
    <property type="match status" value="1"/>
</dbReference>
<feature type="compositionally biased region" description="Low complexity" evidence="2">
    <location>
        <begin position="225"/>
        <end position="247"/>
    </location>
</feature>
<dbReference type="GO" id="GO:0003677">
    <property type="term" value="F:DNA binding"/>
    <property type="evidence" value="ECO:0007669"/>
    <property type="project" value="UniProtKB-KW"/>
</dbReference>
<dbReference type="EnsemblPlants" id="Zm00001eb085670_T001">
    <property type="protein sequence ID" value="Zm00001eb085670_P001"/>
    <property type="gene ID" value="Zm00001eb085670"/>
</dbReference>
<dbReference type="InParanoid" id="A0A804MHF5"/>
<name>A0A804MHF5_MAIZE</name>
<reference evidence="4" key="3">
    <citation type="submission" date="2021-05" db="UniProtKB">
        <authorList>
            <consortium name="EnsemblPlants"/>
        </authorList>
    </citation>
    <scope>IDENTIFICATION</scope>
    <source>
        <strain evidence="4">cv. B73</strain>
    </source>
</reference>
<feature type="compositionally biased region" description="Basic and acidic residues" evidence="2">
    <location>
        <begin position="289"/>
        <end position="301"/>
    </location>
</feature>
<evidence type="ECO:0000259" key="3">
    <source>
        <dbReference type="Pfam" id="PF16900"/>
    </source>
</evidence>
<reference evidence="5" key="1">
    <citation type="submission" date="2015-12" db="EMBL/GenBank/DDBJ databases">
        <title>Update maize B73 reference genome by single molecule sequencing technologies.</title>
        <authorList>
            <consortium name="Maize Genome Sequencing Project"/>
            <person name="Ware D."/>
        </authorList>
    </citation>
    <scope>NUCLEOTIDE SEQUENCE [LARGE SCALE GENOMIC DNA]</scope>
    <source>
        <strain evidence="5">cv. B73</strain>
    </source>
</reference>
<feature type="compositionally biased region" description="Basic and acidic residues" evidence="2">
    <location>
        <begin position="653"/>
        <end position="664"/>
    </location>
</feature>
<dbReference type="InterPro" id="IPR012340">
    <property type="entry name" value="NA-bd_OB-fold"/>
</dbReference>
<evidence type="ECO:0000313" key="4">
    <source>
        <dbReference type="EnsemblPlants" id="Zm00001eb085670_P001"/>
    </source>
</evidence>
<dbReference type="AlphaFoldDB" id="A0A804MHF5"/>
<dbReference type="Proteomes" id="UP000007305">
    <property type="component" value="Chromosome 2"/>
</dbReference>
<sequence>MSVPRARRAVPKHHVLHASTYAQGCADASRTGRAHAGAEPRTPLVARHERQRGHVKADRARPGSCAAGEAARARRAEAASPRPRRGQGAREAEPGLRHRGRARRAQGPQAARAPGQQGGALGKGGRAGDAGPRATAASRRCGELAVATAHCTGRTGAPRAPRPSLAAPRGRRGGCASRGGERVGAGARAAGRAPPRGGEEGSRGGREGGGRAGPRRRGEGHRARASAPGAACRARVGLRGAAAAPGARAEEPRRAGAHRGQSTMASGRGEEGGGATEPSKKKRGRGREKKGSPRGSDDGRRRASRGWAGELREGNAIYAEIPANLANQKAPDIEEGRIYNISRFRVCAAKNGFKVVDGDKMIQFTFYTIVKRVIDPPTVFPKYIYRLTPFDQIESNIQTKPNFLDVLGVIIQVHELTPIHIQSQLNPVLTRSIIIEDLSNTPLKITLWADQATSFSLHDVYDPNTKKPIIVLFVGCLPKFYKGVYLSGGSACRWYFNPTIPEAEPYHTSQQTRTIALQLPHALNHPPTIENKEAAESKSLYDLIRINPYDFPEIGYECTVTITEIPVENKWWYPACTKCFKASTPQNTVYHCNDCNWDKYTFRPTSIDITDAENDDIDEGNIEHDAILDNKGKGPAATIESPPKRFKHGSLCIKEKSDTKSSKN</sequence>
<feature type="compositionally biased region" description="Basic and acidic residues" evidence="2">
    <location>
        <begin position="197"/>
        <end position="209"/>
    </location>
</feature>
<keyword evidence="1" id="KW-0238">DNA-binding</keyword>
<organism evidence="4 5">
    <name type="scientific">Zea mays</name>
    <name type="common">Maize</name>
    <dbReference type="NCBI Taxonomy" id="4577"/>
    <lineage>
        <taxon>Eukaryota</taxon>
        <taxon>Viridiplantae</taxon>
        <taxon>Streptophyta</taxon>
        <taxon>Embryophyta</taxon>
        <taxon>Tracheophyta</taxon>
        <taxon>Spermatophyta</taxon>
        <taxon>Magnoliopsida</taxon>
        <taxon>Liliopsida</taxon>
        <taxon>Poales</taxon>
        <taxon>Poaceae</taxon>
        <taxon>PACMAD clade</taxon>
        <taxon>Panicoideae</taxon>
        <taxon>Andropogonodae</taxon>
        <taxon>Andropogoneae</taxon>
        <taxon>Tripsacinae</taxon>
        <taxon>Zea</taxon>
    </lineage>
</organism>
<reference evidence="4" key="2">
    <citation type="submission" date="2019-07" db="EMBL/GenBank/DDBJ databases">
        <authorList>
            <person name="Seetharam A."/>
            <person name="Woodhouse M."/>
            <person name="Cannon E."/>
        </authorList>
    </citation>
    <scope>NUCLEOTIDE SEQUENCE [LARGE SCALE GENOMIC DNA]</scope>
    <source>
        <strain evidence="4">cv. B73</strain>
    </source>
</reference>
<keyword evidence="5" id="KW-1185">Reference proteome</keyword>
<feature type="region of interest" description="Disordered" evidence="2">
    <location>
        <begin position="26"/>
        <end position="136"/>
    </location>
</feature>
<accession>A0A804MHF5</accession>
<evidence type="ECO:0000256" key="2">
    <source>
        <dbReference type="SAM" id="MobiDB-lite"/>
    </source>
</evidence>
<feature type="compositionally biased region" description="Low complexity" evidence="2">
    <location>
        <begin position="105"/>
        <end position="115"/>
    </location>
</feature>
<feature type="compositionally biased region" description="Low complexity" evidence="2">
    <location>
        <begin position="156"/>
        <end position="168"/>
    </location>
</feature>
<dbReference type="Pfam" id="PF16900">
    <property type="entry name" value="REPA_OB_2"/>
    <property type="match status" value="1"/>
</dbReference>
<feature type="compositionally biased region" description="Gly residues" evidence="2">
    <location>
        <begin position="116"/>
        <end position="128"/>
    </location>
</feature>
<feature type="compositionally biased region" description="Low complexity" evidence="2">
    <location>
        <begin position="184"/>
        <end position="196"/>
    </location>
</feature>
<feature type="domain" description="Replication protein A OB" evidence="3">
    <location>
        <begin position="399"/>
        <end position="470"/>
    </location>
</feature>
<feature type="region of interest" description="Disordered" evidence="2">
    <location>
        <begin position="627"/>
        <end position="664"/>
    </location>
</feature>
<dbReference type="PANTHER" id="PTHR47165">
    <property type="entry name" value="OS03G0429900 PROTEIN"/>
    <property type="match status" value="1"/>
</dbReference>
<proteinExistence type="predicted"/>